<name>A0A7C3IH70_9SPIR</name>
<comment type="caution">
    <text evidence="1">The sequence shown here is derived from an EMBL/GenBank/DDBJ whole genome shotgun (WGS) entry which is preliminary data.</text>
</comment>
<organism evidence="1">
    <name type="scientific">Gracilinema caldarium</name>
    <dbReference type="NCBI Taxonomy" id="215591"/>
    <lineage>
        <taxon>Bacteria</taxon>
        <taxon>Pseudomonadati</taxon>
        <taxon>Spirochaetota</taxon>
        <taxon>Spirochaetia</taxon>
        <taxon>Spirochaetales</taxon>
        <taxon>Breznakiellaceae</taxon>
        <taxon>Gracilinema</taxon>
    </lineage>
</organism>
<accession>A0A7C3IH70</accession>
<reference evidence="1" key="1">
    <citation type="journal article" date="2020" name="mSystems">
        <title>Genome- and Community-Level Interaction Insights into Carbon Utilization and Element Cycling Functions of Hydrothermarchaeota in Hydrothermal Sediment.</title>
        <authorList>
            <person name="Zhou Z."/>
            <person name="Liu Y."/>
            <person name="Xu W."/>
            <person name="Pan J."/>
            <person name="Luo Z.H."/>
            <person name="Li M."/>
        </authorList>
    </citation>
    <scope>NUCLEOTIDE SEQUENCE [LARGE SCALE GENOMIC DNA]</scope>
    <source>
        <strain evidence="1">SpSt-503</strain>
    </source>
</reference>
<proteinExistence type="predicted"/>
<dbReference type="AlphaFoldDB" id="A0A7C3IH70"/>
<gene>
    <name evidence="1" type="ORF">ENS59_05645</name>
</gene>
<protein>
    <submittedName>
        <fullName evidence="1">Uncharacterized protein</fullName>
    </submittedName>
</protein>
<dbReference type="EMBL" id="DSVL01000175">
    <property type="protein sequence ID" value="HFH28981.1"/>
    <property type="molecule type" value="Genomic_DNA"/>
</dbReference>
<sequence>MKDALQFQNDLAEALEQRKIWLDRNLLPQLKEEFSLFKASFGSLYQLLLRKGLVQEDPYKNDIKIGELEIPSESPFTDSERIEQMSIRLSNFESQLDFLMTFYQFSVDFLTLDRIKRISGLVKYFNWPQFSVNSQYINTRALAELVNMAKGGNDQLSTGLIVDSIQRLENATKNIFKILKDITDFHRQNYKLEARLRFFDALTLDRNNVFMKKDETMLIIKRKFAETMSDRPFYPELFDELLKENYGAEGETLKSELIKRLSIPEEPKTKKKAEQSFRPILIDSIRSLNGLSHILSDTIIKLDENKLVLDSEQNGFWQKVRQLILKMLNKDLEEVFYDIEYLDPVLGTTKTEKLDFGAFRLELDKKARYLASLSSRTSSLMTKLEQASEDQLLSILSKNLEELQKFHRTLSALDEFFKSEVSKENREKIRGIKPEISAIKNAIVKANQKRHEYIAQKEEQEQLKKLGIQDNV</sequence>
<evidence type="ECO:0000313" key="1">
    <source>
        <dbReference type="EMBL" id="HFH28981.1"/>
    </source>
</evidence>